<keyword evidence="2" id="KW-1185">Reference proteome</keyword>
<evidence type="ECO:0000313" key="2">
    <source>
        <dbReference type="Proteomes" id="UP000464954"/>
    </source>
</evidence>
<sequence length="369" mass="42483">MGKYSVKGSPAFDALIDQHMKQIADEVWTSSYSKHWKALVLLGGYGRGEGTPLTVKNSEEKPFNDYDLVVVTTRSDSLVRGALRHLEKRLTAQLGLPVDLYPYLKKNLPKCEFSLLNYEMKYGHRVIRGDEKILDRMPDYPHDAIPLSEGTRLLMNRGKLLLDIKRRLSTGQPLTTEERLRFSKFIFKANLAFGDCALLMRNAYDISYSVKKERIRSIDLHGIDDSEGLVDAYLEAVNFKENGNFRPYETANIHLWMTETVRRFLDFFLWYEQRSLNHKFRTVSKYAHAFPNLGNEGSPLKNAAHNLRTLGLYALPHPLIHPRIRLYPAIALLLDDTADPADVRWLLGSRQQTFEGLCDDFVDLQQRFS</sequence>
<proteinExistence type="predicted"/>
<dbReference type="Proteomes" id="UP000464954">
    <property type="component" value="Chromosome"/>
</dbReference>
<dbReference type="AlphaFoldDB" id="A0A6P1M9F7"/>
<protein>
    <submittedName>
        <fullName evidence="1">Uncharacterized protein</fullName>
    </submittedName>
</protein>
<dbReference type="KEGG" id="taer:GT409_01750"/>
<organism evidence="1 2">
    <name type="scientific">Tichowtungia aerotolerans</name>
    <dbReference type="NCBI Taxonomy" id="2697043"/>
    <lineage>
        <taxon>Bacteria</taxon>
        <taxon>Pseudomonadati</taxon>
        <taxon>Kiritimatiellota</taxon>
        <taxon>Tichowtungiia</taxon>
        <taxon>Tichowtungiales</taxon>
        <taxon>Tichowtungiaceae</taxon>
        <taxon>Tichowtungia</taxon>
    </lineage>
</organism>
<accession>A0A6P1M9F7</accession>
<evidence type="ECO:0000313" key="1">
    <source>
        <dbReference type="EMBL" id="QHI68226.1"/>
    </source>
</evidence>
<name>A0A6P1M9F7_9BACT</name>
<dbReference type="EMBL" id="CP047593">
    <property type="protein sequence ID" value="QHI68226.1"/>
    <property type="molecule type" value="Genomic_DNA"/>
</dbReference>
<gene>
    <name evidence="1" type="ORF">GT409_01750</name>
</gene>
<dbReference type="RefSeq" id="WP_160626342.1">
    <property type="nucleotide sequence ID" value="NZ_CP047593.1"/>
</dbReference>
<reference evidence="1 2" key="1">
    <citation type="submission" date="2020-01" db="EMBL/GenBank/DDBJ databases">
        <title>Ponticoccus aerotolerans gen. nov., sp. nov., an anaerobic bacterium and proposal of Ponticoccusceae fam. nov., Ponticoccusles ord. nov. and Ponticoccuse classis nov. in the phylum Kiritimatiellaeota.</title>
        <authorList>
            <person name="Zhou L.Y."/>
            <person name="Du Z.J."/>
        </authorList>
    </citation>
    <scope>NUCLEOTIDE SEQUENCE [LARGE SCALE GENOMIC DNA]</scope>
    <source>
        <strain evidence="1 2">S-5007</strain>
    </source>
</reference>